<proteinExistence type="predicted"/>
<dbReference type="RefSeq" id="WP_179268428.1">
    <property type="nucleotide sequence ID" value="NZ_CP058579.1"/>
</dbReference>
<organism evidence="3 4">
    <name type="scientific">Halorarum salinum</name>
    <dbReference type="NCBI Taxonomy" id="2743089"/>
    <lineage>
        <taxon>Archaea</taxon>
        <taxon>Methanobacteriati</taxon>
        <taxon>Methanobacteriota</taxon>
        <taxon>Stenosarchaea group</taxon>
        <taxon>Halobacteria</taxon>
        <taxon>Halobacteriales</taxon>
        <taxon>Haloferacaceae</taxon>
        <taxon>Halorarum</taxon>
    </lineage>
</organism>
<evidence type="ECO:0000259" key="2">
    <source>
        <dbReference type="Pfam" id="PF18545"/>
    </source>
</evidence>
<gene>
    <name evidence="3" type="ORF">HUG12_08935</name>
</gene>
<dbReference type="EMBL" id="CP058579">
    <property type="protein sequence ID" value="QLG61843.1"/>
    <property type="molecule type" value="Genomic_DNA"/>
</dbReference>
<dbReference type="KEGG" id="halu:HUG12_08935"/>
<feature type="region of interest" description="Disordered" evidence="1">
    <location>
        <begin position="1"/>
        <end position="23"/>
    </location>
</feature>
<dbReference type="GeneID" id="56037580"/>
<dbReference type="OrthoDB" id="271604at2157"/>
<feature type="domain" description="Halobacterial output" evidence="2">
    <location>
        <begin position="38"/>
        <end position="106"/>
    </location>
</feature>
<evidence type="ECO:0000256" key="1">
    <source>
        <dbReference type="SAM" id="MobiDB-lite"/>
    </source>
</evidence>
<dbReference type="AlphaFoldDB" id="A0A7D5QG04"/>
<protein>
    <recommendedName>
        <fullName evidence="2">Halobacterial output domain-containing protein</fullName>
    </recommendedName>
</protein>
<dbReference type="Pfam" id="PF18545">
    <property type="entry name" value="HalOD1"/>
    <property type="match status" value="1"/>
</dbReference>
<accession>A0A7D5QG04</accession>
<sequence>MFDEETATDEDAPNAGLAIGPDPDVSVARADWEAAGGPSVAVVEAVAAATDRNPLDVALLNEYVDPDALDALLASPEDGSRRTVRTWFTYDGCEVVVGRDGRLDVYVRRDGRE</sequence>
<keyword evidence="4" id="KW-1185">Reference proteome</keyword>
<name>A0A7D5QG04_9EURY</name>
<reference evidence="3 4" key="1">
    <citation type="submission" date="2020-06" db="EMBL/GenBank/DDBJ databases">
        <title>NJ-3-1, isolated from saline soil.</title>
        <authorList>
            <person name="Cui H.L."/>
            <person name="Shi X."/>
        </authorList>
    </citation>
    <scope>NUCLEOTIDE SEQUENCE [LARGE SCALE GENOMIC DNA]</scope>
    <source>
        <strain evidence="3 4">NJ-3-1</strain>
    </source>
</reference>
<evidence type="ECO:0000313" key="4">
    <source>
        <dbReference type="Proteomes" id="UP000509626"/>
    </source>
</evidence>
<evidence type="ECO:0000313" key="3">
    <source>
        <dbReference type="EMBL" id="QLG61843.1"/>
    </source>
</evidence>
<dbReference type="InterPro" id="IPR040624">
    <property type="entry name" value="HalOD1"/>
</dbReference>
<dbReference type="Proteomes" id="UP000509626">
    <property type="component" value="Chromosome"/>
</dbReference>
<feature type="compositionally biased region" description="Acidic residues" evidence="1">
    <location>
        <begin position="1"/>
        <end position="12"/>
    </location>
</feature>